<evidence type="ECO:0000256" key="1">
    <source>
        <dbReference type="SAM" id="MobiDB-lite"/>
    </source>
</evidence>
<evidence type="ECO:0000313" key="2">
    <source>
        <dbReference type="EMBL" id="KAG9348004.1"/>
    </source>
</evidence>
<dbReference type="AlphaFoldDB" id="A0A8T2P647"/>
<keyword evidence="3" id="KW-1185">Reference proteome</keyword>
<feature type="compositionally biased region" description="Polar residues" evidence="1">
    <location>
        <begin position="70"/>
        <end position="83"/>
    </location>
</feature>
<accession>A0A8T2P647</accession>
<protein>
    <submittedName>
        <fullName evidence="2">Uncharacterized protein</fullName>
    </submittedName>
</protein>
<name>A0A8T2P647_9TELE</name>
<feature type="region of interest" description="Disordered" evidence="1">
    <location>
        <begin position="58"/>
        <end position="92"/>
    </location>
</feature>
<evidence type="ECO:0000313" key="3">
    <source>
        <dbReference type="Proteomes" id="UP000824540"/>
    </source>
</evidence>
<proteinExistence type="predicted"/>
<comment type="caution">
    <text evidence="2">The sequence shown here is derived from an EMBL/GenBank/DDBJ whole genome shotgun (WGS) entry which is preliminary data.</text>
</comment>
<organism evidence="2 3">
    <name type="scientific">Albula glossodonta</name>
    <name type="common">roundjaw bonefish</name>
    <dbReference type="NCBI Taxonomy" id="121402"/>
    <lineage>
        <taxon>Eukaryota</taxon>
        <taxon>Metazoa</taxon>
        <taxon>Chordata</taxon>
        <taxon>Craniata</taxon>
        <taxon>Vertebrata</taxon>
        <taxon>Euteleostomi</taxon>
        <taxon>Actinopterygii</taxon>
        <taxon>Neopterygii</taxon>
        <taxon>Teleostei</taxon>
        <taxon>Albuliformes</taxon>
        <taxon>Albulidae</taxon>
        <taxon>Albula</taxon>
    </lineage>
</organism>
<sequence>MASGPSAISELRRILSGGLLYMRVMARQGFFTSHSLLTANANLHTDRGASLATQQIRAVGQRVRPPPDSVGNSINHTCGNSSLIPPPPVTPERGAISISRHDLLKPTADSKAFYYSYENIYGEGTGCPVVRPALLLLQPDTE</sequence>
<reference evidence="2" key="1">
    <citation type="thesis" date="2021" institute="BYU ScholarsArchive" country="Provo, UT, USA">
        <title>Applications of and Algorithms for Genome Assembly and Genomic Analyses with an Emphasis on Marine Teleosts.</title>
        <authorList>
            <person name="Pickett B.D."/>
        </authorList>
    </citation>
    <scope>NUCLEOTIDE SEQUENCE</scope>
    <source>
        <strain evidence="2">HI-2016</strain>
    </source>
</reference>
<dbReference type="Proteomes" id="UP000824540">
    <property type="component" value="Unassembled WGS sequence"/>
</dbReference>
<gene>
    <name evidence="2" type="ORF">JZ751_004023</name>
</gene>
<dbReference type="EMBL" id="JAFBMS010000012">
    <property type="protein sequence ID" value="KAG9348004.1"/>
    <property type="molecule type" value="Genomic_DNA"/>
</dbReference>